<dbReference type="InterPro" id="IPR007342">
    <property type="entry name" value="PsuG"/>
</dbReference>
<reference evidence="6" key="2">
    <citation type="submission" date="2023-05" db="EMBL/GenBank/DDBJ databases">
        <authorList>
            <person name="Fouks B."/>
        </authorList>
    </citation>
    <scope>NUCLEOTIDE SEQUENCE</scope>
    <source>
        <strain evidence="6">Stay&amp;Tobe</strain>
        <tissue evidence="6">Testes</tissue>
    </source>
</reference>
<reference evidence="6" key="1">
    <citation type="journal article" date="2023" name="IScience">
        <title>Live-bearing cockroach genome reveals convergent evolutionary mechanisms linked to viviparity in insects and beyond.</title>
        <authorList>
            <person name="Fouks B."/>
            <person name="Harrison M.C."/>
            <person name="Mikhailova A.A."/>
            <person name="Marchal E."/>
            <person name="English S."/>
            <person name="Carruthers M."/>
            <person name="Jennings E.C."/>
            <person name="Chiamaka E.L."/>
            <person name="Frigard R.A."/>
            <person name="Pippel M."/>
            <person name="Attardo G.M."/>
            <person name="Benoit J.B."/>
            <person name="Bornberg-Bauer E."/>
            <person name="Tobe S.S."/>
        </authorList>
    </citation>
    <scope>NUCLEOTIDE SEQUENCE</scope>
    <source>
        <strain evidence="6">Stay&amp;Tobe</strain>
    </source>
</reference>
<evidence type="ECO:0000256" key="3">
    <source>
        <dbReference type="ARBA" id="ARBA00023211"/>
    </source>
</evidence>
<dbReference type="Gene3D" id="3.40.1790.10">
    <property type="entry name" value="Indigoidine synthase domain"/>
    <property type="match status" value="1"/>
</dbReference>
<dbReference type="GO" id="GO:0016798">
    <property type="term" value="F:hydrolase activity, acting on glycosyl bonds"/>
    <property type="evidence" value="ECO:0007669"/>
    <property type="project" value="UniProtKB-KW"/>
</dbReference>
<dbReference type="InterPro" id="IPR022830">
    <property type="entry name" value="Indigdn_synthA-like"/>
</dbReference>
<keyword evidence="7" id="KW-1185">Reference proteome</keyword>
<keyword evidence="3" id="KW-0464">Manganese</keyword>
<organism evidence="6 7">
    <name type="scientific">Diploptera punctata</name>
    <name type="common">Pacific beetle cockroach</name>
    <dbReference type="NCBI Taxonomy" id="6984"/>
    <lineage>
        <taxon>Eukaryota</taxon>
        <taxon>Metazoa</taxon>
        <taxon>Ecdysozoa</taxon>
        <taxon>Arthropoda</taxon>
        <taxon>Hexapoda</taxon>
        <taxon>Insecta</taxon>
        <taxon>Pterygota</taxon>
        <taxon>Neoptera</taxon>
        <taxon>Polyneoptera</taxon>
        <taxon>Dictyoptera</taxon>
        <taxon>Blattodea</taxon>
        <taxon>Blaberoidea</taxon>
        <taxon>Blaberidae</taxon>
        <taxon>Diplopterinae</taxon>
        <taxon>Diploptera</taxon>
    </lineage>
</organism>
<sequence length="279" mass="29842">MQLKLSEILCRKVHRYFSKCLKGKHNHNYGNCIDISPEVFDALRSHKPVVALESTIISHGMPYPQNVQTSKQVEEIIRNQGAVPATIAIIKGRIKVGLDGDELAEFASLSTPVVKTSRRDFPYVLGKGLNGGTTVAGTVIVANAVGIKVFATGGLGGVHRGGETTMDISADLTELGRNSIAVVSSGVKSILDIEKTLEYLETQGVCVITYGKSKEFPSFYTQGSGFESPYNVETPADAASLINKLFQLRLNSGLLLAVPIPEEHAMEGDAITKAIAAAV</sequence>
<dbReference type="AlphaFoldDB" id="A0AAD7ZXZ2"/>
<dbReference type="PANTHER" id="PTHR42909:SF1">
    <property type="entry name" value="CARBOHYDRATE KINASE PFKB DOMAIN-CONTAINING PROTEIN"/>
    <property type="match status" value="1"/>
</dbReference>
<evidence type="ECO:0000313" key="6">
    <source>
        <dbReference type="EMBL" id="KAJ9588705.1"/>
    </source>
</evidence>
<evidence type="ECO:0000256" key="5">
    <source>
        <dbReference type="ARBA" id="ARBA00023295"/>
    </source>
</evidence>
<dbReference type="EMBL" id="JASPKZ010005316">
    <property type="protein sequence ID" value="KAJ9588705.1"/>
    <property type="molecule type" value="Genomic_DNA"/>
</dbReference>
<evidence type="ECO:0000256" key="4">
    <source>
        <dbReference type="ARBA" id="ARBA00023239"/>
    </source>
</evidence>
<accession>A0AAD7ZXZ2</accession>
<keyword evidence="1" id="KW-0479">Metal-binding</keyword>
<evidence type="ECO:0000256" key="1">
    <source>
        <dbReference type="ARBA" id="ARBA00022723"/>
    </source>
</evidence>
<dbReference type="GO" id="GO:0046872">
    <property type="term" value="F:metal ion binding"/>
    <property type="evidence" value="ECO:0007669"/>
    <property type="project" value="UniProtKB-KW"/>
</dbReference>
<proteinExistence type="predicted"/>
<evidence type="ECO:0000256" key="2">
    <source>
        <dbReference type="ARBA" id="ARBA00022801"/>
    </source>
</evidence>
<dbReference type="Proteomes" id="UP001233999">
    <property type="component" value="Unassembled WGS sequence"/>
</dbReference>
<name>A0AAD7ZXZ2_DIPPU</name>
<dbReference type="Pfam" id="PF04227">
    <property type="entry name" value="Indigoidine_A"/>
    <property type="match status" value="1"/>
</dbReference>
<dbReference type="SUPFAM" id="SSF110581">
    <property type="entry name" value="Indigoidine synthase A-like"/>
    <property type="match status" value="1"/>
</dbReference>
<keyword evidence="2" id="KW-0378">Hydrolase</keyword>
<keyword evidence="5" id="KW-0326">Glycosidase</keyword>
<dbReference type="PANTHER" id="PTHR42909">
    <property type="entry name" value="ZGC:136858"/>
    <property type="match status" value="1"/>
</dbReference>
<gene>
    <name evidence="6" type="ORF">L9F63_017997</name>
</gene>
<protein>
    <recommendedName>
        <fullName evidence="8">Pseudouridine-5'-phosphate glycosidase</fullName>
    </recommendedName>
</protein>
<comment type="caution">
    <text evidence="6">The sequence shown here is derived from an EMBL/GenBank/DDBJ whole genome shotgun (WGS) entry which is preliminary data.</text>
</comment>
<dbReference type="GO" id="GO:0004730">
    <property type="term" value="F:pseudouridylate synthase activity"/>
    <property type="evidence" value="ECO:0007669"/>
    <property type="project" value="InterPro"/>
</dbReference>
<evidence type="ECO:0008006" key="8">
    <source>
        <dbReference type="Google" id="ProtNLM"/>
    </source>
</evidence>
<evidence type="ECO:0000313" key="7">
    <source>
        <dbReference type="Proteomes" id="UP001233999"/>
    </source>
</evidence>
<keyword evidence="4" id="KW-0456">Lyase</keyword>
<dbReference type="GO" id="GO:0005737">
    <property type="term" value="C:cytoplasm"/>
    <property type="evidence" value="ECO:0007669"/>
    <property type="project" value="TreeGrafter"/>
</dbReference>